<feature type="domain" description="Ephrin RBD" evidence="2">
    <location>
        <begin position="1"/>
        <end position="86"/>
    </location>
</feature>
<comment type="caution">
    <text evidence="3">The sequence shown here is derived from an EMBL/GenBank/DDBJ whole genome shotgun (WGS) entry which is preliminary data.</text>
</comment>
<proteinExistence type="inferred from homology"/>
<evidence type="ECO:0000259" key="2">
    <source>
        <dbReference type="PROSITE" id="PS51551"/>
    </source>
</evidence>
<comment type="caution">
    <text evidence="1">Lacks conserved residue(s) required for the propagation of feature annotation.</text>
</comment>
<dbReference type="Proteomes" id="UP001163046">
    <property type="component" value="Unassembled WGS sequence"/>
</dbReference>
<dbReference type="Gene3D" id="2.60.40.420">
    <property type="entry name" value="Cupredoxins - blue copper proteins"/>
    <property type="match status" value="1"/>
</dbReference>
<organism evidence="3 4">
    <name type="scientific">Desmophyllum pertusum</name>
    <dbReference type="NCBI Taxonomy" id="174260"/>
    <lineage>
        <taxon>Eukaryota</taxon>
        <taxon>Metazoa</taxon>
        <taxon>Cnidaria</taxon>
        <taxon>Anthozoa</taxon>
        <taxon>Hexacorallia</taxon>
        <taxon>Scleractinia</taxon>
        <taxon>Caryophylliina</taxon>
        <taxon>Caryophylliidae</taxon>
        <taxon>Desmophyllum</taxon>
    </lineage>
</organism>
<dbReference type="InterPro" id="IPR008972">
    <property type="entry name" value="Cupredoxin"/>
</dbReference>
<reference evidence="3" key="1">
    <citation type="submission" date="2023-01" db="EMBL/GenBank/DDBJ databases">
        <title>Genome assembly of the deep-sea coral Lophelia pertusa.</title>
        <authorList>
            <person name="Herrera S."/>
            <person name="Cordes E."/>
        </authorList>
    </citation>
    <scope>NUCLEOTIDE SEQUENCE</scope>
    <source>
        <strain evidence="3">USNM1676648</strain>
        <tissue evidence="3">Polyp</tissue>
    </source>
</reference>
<keyword evidence="4" id="KW-1185">Reference proteome</keyword>
<dbReference type="GO" id="GO:0016020">
    <property type="term" value="C:membrane"/>
    <property type="evidence" value="ECO:0007669"/>
    <property type="project" value="InterPro"/>
</dbReference>
<name>A0A9X0CIN4_9CNID</name>
<dbReference type="PROSITE" id="PS51551">
    <property type="entry name" value="EPHRIN_RBD_2"/>
    <property type="match status" value="1"/>
</dbReference>
<evidence type="ECO:0000313" key="4">
    <source>
        <dbReference type="Proteomes" id="UP001163046"/>
    </source>
</evidence>
<dbReference type="AlphaFoldDB" id="A0A9X0CIN4"/>
<comment type="similarity">
    <text evidence="1">Belongs to the ephrin family.</text>
</comment>
<evidence type="ECO:0000313" key="3">
    <source>
        <dbReference type="EMBL" id="KAJ7340103.1"/>
    </source>
</evidence>
<evidence type="ECO:0000256" key="1">
    <source>
        <dbReference type="PROSITE-ProRule" id="PRU00884"/>
    </source>
</evidence>
<dbReference type="OrthoDB" id="5968782at2759"/>
<protein>
    <submittedName>
        <fullName evidence="3">Ephrin-B2a</fullName>
    </submittedName>
</protein>
<dbReference type="SUPFAM" id="SSF49503">
    <property type="entry name" value="Cupredoxins"/>
    <property type="match status" value="1"/>
</dbReference>
<gene>
    <name evidence="3" type="primary">EFNB2_1</name>
    <name evidence="3" type="ORF">OS493_002829</name>
</gene>
<dbReference type="EMBL" id="MU827778">
    <property type="protein sequence ID" value="KAJ7340103.1"/>
    <property type="molecule type" value="Genomic_DNA"/>
</dbReference>
<dbReference type="InterPro" id="IPR001799">
    <property type="entry name" value="Ephrin_RBD"/>
</dbReference>
<sequence length="86" mass="9793">MVKLKDAMTYNKFKQNVKINVLQNSKLNIVCPNPASVLTEQDGSIPQEHMYENMWIVDKHEYDTCTVNTSAPSFSTNKKLLSCNDP</sequence>
<accession>A0A9X0CIN4</accession>